<dbReference type="GO" id="GO:0031048">
    <property type="term" value="P:regulatory ncRNA-mediated heterochromatin formation"/>
    <property type="evidence" value="ECO:0007669"/>
    <property type="project" value="TreeGrafter"/>
</dbReference>
<evidence type="ECO:0000256" key="2">
    <source>
        <dbReference type="ARBA" id="ARBA00022490"/>
    </source>
</evidence>
<dbReference type="EMBL" id="VCHE01000237">
    <property type="protein sequence ID" value="KAB2569025.1"/>
    <property type="molecule type" value="Genomic_DNA"/>
</dbReference>
<dbReference type="InterPro" id="IPR046439">
    <property type="entry name" value="ZF_RZ_dom"/>
</dbReference>
<evidence type="ECO:0000256" key="7">
    <source>
        <dbReference type="ARBA" id="ARBA00022859"/>
    </source>
</evidence>
<evidence type="ECO:0000259" key="9">
    <source>
        <dbReference type="PROSITE" id="PS51981"/>
    </source>
</evidence>
<comment type="caution">
    <text evidence="10">The sequence shown here is derived from an EMBL/GenBank/DDBJ whole genome shotgun (WGS) entry which is preliminary data.</text>
</comment>
<dbReference type="PANTHER" id="PTHR10887">
    <property type="entry name" value="DNA2/NAM7 HELICASE FAMILY"/>
    <property type="match status" value="1"/>
</dbReference>
<evidence type="ECO:0000256" key="5">
    <source>
        <dbReference type="ARBA" id="ARBA00022806"/>
    </source>
</evidence>
<evidence type="ECO:0000256" key="6">
    <source>
        <dbReference type="ARBA" id="ARBA00022833"/>
    </source>
</evidence>
<dbReference type="GO" id="GO:0004386">
    <property type="term" value="F:helicase activity"/>
    <property type="evidence" value="ECO:0007669"/>
    <property type="project" value="InterPro"/>
</dbReference>
<reference evidence="10 11" key="1">
    <citation type="journal article" date="2019" name="Sci. Rep.">
        <title>A multi-omics analysis of the grapevine pathogen Lasiodiplodia theobromae reveals that temperature affects the expression of virulence- and pathogenicity-related genes.</title>
        <authorList>
            <person name="Felix C."/>
            <person name="Meneses R."/>
            <person name="Goncalves M.F.M."/>
            <person name="Tilleman L."/>
            <person name="Duarte A.S."/>
            <person name="Jorrin-Novo J.V."/>
            <person name="Van de Peer Y."/>
            <person name="Deforce D."/>
            <person name="Van Nieuwerburgh F."/>
            <person name="Esteves A.C."/>
            <person name="Alves A."/>
        </authorList>
    </citation>
    <scope>NUCLEOTIDE SEQUENCE [LARGE SCALE GENOMIC DNA]</scope>
    <source>
        <strain evidence="10 11">LA-SOL3</strain>
    </source>
</reference>
<sequence length="1632" mass="183105">MIPRDGDPVVPLGPQLSKFFQKSAELVESDTGTLQDVIFRLSSPGGLSRIRELADQDLSSLADSMKLRRFLGQHVHLFRTLANPDVLSSIILEQPIGDILICIYGFNGQRAVGLFSFTAQVLSGLPKAILPAASPPITEVFEATFLIFTKVIDLNGGAQIHQELPRLVEIFSASLDQLIESQGERACQKTRSYLSRIQQRLGVGQTIPQLMSRHEGPLRYSSFHVLVDPPGPLSPKGPRHDNDHADINQIKILPTWPEVQSLRPEYLPLRGPETWHKAGIQGLLDRSFRLLREDTVGQLRDAVQMALTHMQSSGSVPNTHQGNGQGLRTYTYYGVSIIDFSIDRRDGLRCEVAFAQPQRVRNMTASKRAEWWTKSRRLQPDALVSLFDCSGLLLFFSVVPNPPKPGKTSADREGSSGKEKKERNLNTNAQTAYITLNLVDFNRESGNDLFRRFWDPCQMALVEFPGVMLPAFRPTLEALQQMAKSGDVPFAEFLASDTGTAGVVHVPPPAYSGDPNFRFNLRTAMDEGKDLYLSVQGHFEVGSLTKGSSLDDAQAHAIVDSLTRSFAIIQGPPGTGKSYTGIALVKILLDNRKSAKLGPILCVCYTNHALDQLLEHLANAGIGQIIRVGSRSKSETLQPFMLREVAQRMDRTKAEKHVDYQLRCQLEQDEAEIDQLIATLSNAGSWSSVRQYLHDHSPRHHDELFGKATLDDEGFAVREKDPRKALSRWLHGGVSGSAGQHQRPISVLELAELTSMSRGEREKIHRYWVQRIRDDTQRRLVQALGEYDDRRFNYRRNRTEMDLRCLQQAHIIGITTSGLARNLDMLRRIRAKVMICEEAGEVLESHTLTAMLPSVEHAILIGDHQQLRPQIQRHDLGREHPHGEQYSLDVSLFERLVQPNDSSAIQLPFKTLETQRRMHPMISQLVRETLYPTLKDAPSTLTYPMVPGMKRRLFWFDHRRYEASFDDSQGVVSTSHTNDFEIDMALGLVSHLMKQGVYHAEDIAVLTPYLGQLHKLRAKLGQMWELILNDRDLDDLEKAGIAPDETPRVSKSSALSALKVATIDNFQGEEAKVVVISLVRSNKSNKCGFLKTSNRINVLLSRAQHGMYIIGNSETAGSVQMWADVLEILRTGENLGTSFELQCPRHPDSPIMVIKPEDFSQLSPEGGCGLKCDQRLRCPSICGETCPDAKFCQTCATDSVKDMQVDYIEMLTYKEVLLDEDPCIFPRCGHIVTVANMDGHMDMVKHYDVSRDGNFSGLKPAPPFSNDELKACPTCRGPLRNISRYGRIIRRALLDESTKKFIVWSHNEYITLQSRFQAAHDLLTDTADRIVVGVMAPVKLQISGSPSVQCMRMKQAVNEIMLKDRYRQVFQLRNQIQIHVNKAAKEEQPFKKVYDYCQDARRRRDTGGSFTFDPEVLQTRAHLLGLALLIRCDLAILSDILLIWKKKLPDRLRGECLLDLSKSRETCLQLLQEASQASSPPQIVEALLFYAQYNAVERPFVSVALQEHLREEGTSKVDAARRICVGNPGSTNGMMAEVEAVETMLRASTFFSVVTSEERRAVLSAMASEFSGTGHWYYCENGHPFTIGECGMPMQETRCPQCGAAAGGRNHQLASGVQRADDLERELRELRL</sequence>
<dbReference type="GO" id="GO:0031380">
    <property type="term" value="C:nuclear RNA-directed RNA polymerase complex"/>
    <property type="evidence" value="ECO:0007669"/>
    <property type="project" value="TreeGrafter"/>
</dbReference>
<dbReference type="InterPro" id="IPR047187">
    <property type="entry name" value="SF1_C_Upf1"/>
</dbReference>
<dbReference type="GO" id="GO:0005737">
    <property type="term" value="C:cytoplasm"/>
    <property type="evidence" value="ECO:0007669"/>
    <property type="project" value="UniProtKB-SubCell"/>
</dbReference>
<evidence type="ECO:0000256" key="4">
    <source>
        <dbReference type="ARBA" id="ARBA00022771"/>
    </source>
</evidence>
<comment type="subcellular location">
    <subcellularLocation>
        <location evidence="1">Cytoplasm</location>
    </subcellularLocation>
</comment>
<dbReference type="OrthoDB" id="2423195at2759"/>
<dbReference type="SUPFAM" id="SSF52540">
    <property type="entry name" value="P-loop containing nucleoside triphosphate hydrolases"/>
    <property type="match status" value="1"/>
</dbReference>
<dbReference type="PANTHER" id="PTHR10887:SF445">
    <property type="entry name" value="NFX1-TYPE ZINC FINGER-CONTAINING PROTEIN 1"/>
    <property type="match status" value="1"/>
</dbReference>
<accession>A0A5N5CUL2</accession>
<feature type="compositionally biased region" description="Basic and acidic residues" evidence="8">
    <location>
        <begin position="409"/>
        <end position="424"/>
    </location>
</feature>
<keyword evidence="3" id="KW-0479">Metal-binding</keyword>
<dbReference type="Pfam" id="PF13087">
    <property type="entry name" value="AAA_12"/>
    <property type="match status" value="1"/>
</dbReference>
<dbReference type="InterPro" id="IPR041677">
    <property type="entry name" value="DNA2/NAM7_AAA_11"/>
</dbReference>
<dbReference type="InterPro" id="IPR041679">
    <property type="entry name" value="DNA2/NAM7-like_C"/>
</dbReference>
<dbReference type="CDD" id="cd17936">
    <property type="entry name" value="EEXXEc_NFX1"/>
    <property type="match status" value="1"/>
</dbReference>
<keyword evidence="11" id="KW-1185">Reference proteome</keyword>
<keyword evidence="7" id="KW-0391">Immunity</keyword>
<organism evidence="10 11">
    <name type="scientific">Lasiodiplodia theobromae</name>
    <dbReference type="NCBI Taxonomy" id="45133"/>
    <lineage>
        <taxon>Eukaryota</taxon>
        <taxon>Fungi</taxon>
        <taxon>Dikarya</taxon>
        <taxon>Ascomycota</taxon>
        <taxon>Pezizomycotina</taxon>
        <taxon>Dothideomycetes</taxon>
        <taxon>Dothideomycetes incertae sedis</taxon>
        <taxon>Botryosphaeriales</taxon>
        <taxon>Botryosphaeriaceae</taxon>
        <taxon>Lasiodiplodia</taxon>
    </lineage>
</organism>
<feature type="domain" description="RZ-type" evidence="9">
    <location>
        <begin position="1554"/>
        <end position="1630"/>
    </location>
</feature>
<dbReference type="GO" id="GO:0002376">
    <property type="term" value="P:immune system process"/>
    <property type="evidence" value="ECO:0007669"/>
    <property type="project" value="UniProtKB-KW"/>
</dbReference>
<gene>
    <name evidence="10" type="primary">ZNFX1_3</name>
    <name evidence="10" type="ORF">DBV05_g12298</name>
</gene>
<dbReference type="GO" id="GO:0008270">
    <property type="term" value="F:zinc ion binding"/>
    <property type="evidence" value="ECO:0007669"/>
    <property type="project" value="UniProtKB-KW"/>
</dbReference>
<name>A0A5N5CUL2_9PEZI</name>
<dbReference type="Pfam" id="PF20173">
    <property type="entry name" value="ZnF_RZ-type"/>
    <property type="match status" value="1"/>
</dbReference>
<dbReference type="PROSITE" id="PS51981">
    <property type="entry name" value="ZF_RZ"/>
    <property type="match status" value="1"/>
</dbReference>
<keyword evidence="4" id="KW-0863">Zinc-finger</keyword>
<keyword evidence="5" id="KW-0347">Helicase</keyword>
<keyword evidence="6" id="KW-0862">Zinc</keyword>
<evidence type="ECO:0000256" key="3">
    <source>
        <dbReference type="ARBA" id="ARBA00022723"/>
    </source>
</evidence>
<feature type="region of interest" description="Disordered" evidence="8">
    <location>
        <begin position="404"/>
        <end position="424"/>
    </location>
</feature>
<keyword evidence="5" id="KW-0547">Nucleotide-binding</keyword>
<proteinExistence type="predicted"/>
<keyword evidence="2" id="KW-0963">Cytoplasm</keyword>
<keyword evidence="5" id="KW-0378">Hydrolase</keyword>
<dbReference type="InterPro" id="IPR045055">
    <property type="entry name" value="DNA2/NAM7-like"/>
</dbReference>
<evidence type="ECO:0000256" key="1">
    <source>
        <dbReference type="ARBA" id="ARBA00004496"/>
    </source>
</evidence>
<keyword evidence="5" id="KW-0067">ATP-binding</keyword>
<dbReference type="Pfam" id="PF13086">
    <property type="entry name" value="AAA_11"/>
    <property type="match status" value="1"/>
</dbReference>
<evidence type="ECO:0000256" key="8">
    <source>
        <dbReference type="SAM" id="MobiDB-lite"/>
    </source>
</evidence>
<dbReference type="InterPro" id="IPR027417">
    <property type="entry name" value="P-loop_NTPase"/>
</dbReference>
<protein>
    <submittedName>
        <fullName evidence="10">NFX1-type zinc finger-containing protein 1</fullName>
    </submittedName>
</protein>
<dbReference type="FunFam" id="3.40.50.300:FF:001660">
    <property type="entry name" value="NF-X1 finger and helicase protein, putative"/>
    <property type="match status" value="1"/>
</dbReference>
<dbReference type="Gene3D" id="3.40.50.300">
    <property type="entry name" value="P-loop containing nucleotide triphosphate hydrolases"/>
    <property type="match status" value="2"/>
</dbReference>
<dbReference type="CDD" id="cd18808">
    <property type="entry name" value="SF1_C_Upf1"/>
    <property type="match status" value="1"/>
</dbReference>
<evidence type="ECO:0000313" key="10">
    <source>
        <dbReference type="EMBL" id="KAB2569025.1"/>
    </source>
</evidence>
<evidence type="ECO:0000313" key="11">
    <source>
        <dbReference type="Proteomes" id="UP000325902"/>
    </source>
</evidence>
<dbReference type="Proteomes" id="UP000325902">
    <property type="component" value="Unassembled WGS sequence"/>
</dbReference>